<dbReference type="OrthoDB" id="9812048at2"/>
<keyword evidence="4" id="KW-1185">Reference proteome</keyword>
<reference evidence="3 4" key="1">
    <citation type="submission" date="2014-09" db="EMBL/GenBank/DDBJ databases">
        <title>Complete genome sequence of Endomicrobium proavitum.</title>
        <authorList>
            <person name="Zheng H."/>
        </authorList>
    </citation>
    <scope>NUCLEOTIDE SEQUENCE [LARGE SCALE GENOMIC DNA]</scope>
    <source>
        <strain evidence="3 4">Rsa215</strain>
    </source>
</reference>
<evidence type="ECO:0000256" key="1">
    <source>
        <dbReference type="ARBA" id="ARBA00022481"/>
    </source>
</evidence>
<evidence type="ECO:0000313" key="3">
    <source>
        <dbReference type="EMBL" id="AKL97844.1"/>
    </source>
</evidence>
<accession>A0A0G3WK12</accession>
<dbReference type="GO" id="GO:0015628">
    <property type="term" value="P:protein secretion by the type II secretion system"/>
    <property type="evidence" value="ECO:0007669"/>
    <property type="project" value="InterPro"/>
</dbReference>
<proteinExistence type="predicted"/>
<dbReference type="RefSeq" id="WP_052570244.1">
    <property type="nucleotide sequence ID" value="NZ_CP009498.1"/>
</dbReference>
<dbReference type="InterPro" id="IPR045584">
    <property type="entry name" value="Pilin-like"/>
</dbReference>
<dbReference type="Proteomes" id="UP000035337">
    <property type="component" value="Chromosome"/>
</dbReference>
<evidence type="ECO:0000256" key="2">
    <source>
        <dbReference type="SAM" id="Phobius"/>
    </source>
</evidence>
<dbReference type="KEGG" id="epo:Epro_0465"/>
<dbReference type="GO" id="GO:0015627">
    <property type="term" value="C:type II protein secretion system complex"/>
    <property type="evidence" value="ECO:0007669"/>
    <property type="project" value="InterPro"/>
</dbReference>
<name>A0A0G3WK12_9BACT</name>
<gene>
    <name evidence="3" type="ORF">Epro_0465</name>
</gene>
<keyword evidence="2" id="KW-1133">Transmembrane helix</keyword>
<protein>
    <submittedName>
        <fullName evidence="3">Uncharacterized protein</fullName>
    </submittedName>
</protein>
<dbReference type="AlphaFoldDB" id="A0A0G3WK12"/>
<keyword evidence="2" id="KW-0472">Membrane</keyword>
<organism evidence="3 4">
    <name type="scientific">Endomicrobium proavitum</name>
    <dbReference type="NCBI Taxonomy" id="1408281"/>
    <lineage>
        <taxon>Bacteria</taxon>
        <taxon>Pseudomonadati</taxon>
        <taxon>Elusimicrobiota</taxon>
        <taxon>Endomicrobiia</taxon>
        <taxon>Endomicrobiales</taxon>
        <taxon>Endomicrobiaceae</taxon>
        <taxon>Endomicrobium</taxon>
    </lineage>
</organism>
<dbReference type="STRING" id="1408281.Epro_0465"/>
<dbReference type="EMBL" id="CP009498">
    <property type="protein sequence ID" value="AKL97844.1"/>
    <property type="molecule type" value="Genomic_DNA"/>
</dbReference>
<dbReference type="InterPro" id="IPR000983">
    <property type="entry name" value="Bac_GSPG_pilin"/>
</dbReference>
<sequence length="146" mass="16028">MDKKNGFGKIEICIAVMIAIIFAIIVIPKLSSIIEKSKEGATKGSLGSLRSAIAMYYGDNNGVYPSTDIIKELTDDSKYIDKIPTAYTGHHRKTNDITTSDFDKNPDTGGWAYKSDDAPDSTGKIKGQIWINCTHTDSHGNVWNQL</sequence>
<evidence type="ECO:0000313" key="4">
    <source>
        <dbReference type="Proteomes" id="UP000035337"/>
    </source>
</evidence>
<keyword evidence="1" id="KW-0488">Methylation</keyword>
<dbReference type="SUPFAM" id="SSF54523">
    <property type="entry name" value="Pili subunits"/>
    <property type="match status" value="1"/>
</dbReference>
<keyword evidence="2" id="KW-0812">Transmembrane</keyword>
<dbReference type="PRINTS" id="PR00813">
    <property type="entry name" value="BCTERIALGSPG"/>
</dbReference>
<dbReference type="Gene3D" id="3.30.700.10">
    <property type="entry name" value="Glycoprotein, Type 4 Pilin"/>
    <property type="match status" value="1"/>
</dbReference>
<feature type="transmembrane region" description="Helical" evidence="2">
    <location>
        <begin position="12"/>
        <end position="30"/>
    </location>
</feature>